<comment type="caution">
    <text evidence="3">The sequence shown here is derived from an EMBL/GenBank/DDBJ whole genome shotgun (WGS) entry which is preliminary data.</text>
</comment>
<reference evidence="3" key="1">
    <citation type="journal article" date="2023" name="Mol. Phylogenet. Evol.">
        <title>Genome-scale phylogeny and comparative genomics of the fungal order Sordariales.</title>
        <authorList>
            <person name="Hensen N."/>
            <person name="Bonometti L."/>
            <person name="Westerberg I."/>
            <person name="Brannstrom I.O."/>
            <person name="Guillou S."/>
            <person name="Cros-Aarteil S."/>
            <person name="Calhoun S."/>
            <person name="Haridas S."/>
            <person name="Kuo A."/>
            <person name="Mondo S."/>
            <person name="Pangilinan J."/>
            <person name="Riley R."/>
            <person name="LaButti K."/>
            <person name="Andreopoulos B."/>
            <person name="Lipzen A."/>
            <person name="Chen C."/>
            <person name="Yan M."/>
            <person name="Daum C."/>
            <person name="Ng V."/>
            <person name="Clum A."/>
            <person name="Steindorff A."/>
            <person name="Ohm R.A."/>
            <person name="Martin F."/>
            <person name="Silar P."/>
            <person name="Natvig D.O."/>
            <person name="Lalanne C."/>
            <person name="Gautier V."/>
            <person name="Ament-Velasquez S.L."/>
            <person name="Kruys A."/>
            <person name="Hutchinson M.I."/>
            <person name="Powell A.J."/>
            <person name="Barry K."/>
            <person name="Miller A.N."/>
            <person name="Grigoriev I.V."/>
            <person name="Debuchy R."/>
            <person name="Gladieux P."/>
            <person name="Hiltunen Thoren M."/>
            <person name="Johannesson H."/>
        </authorList>
    </citation>
    <scope>NUCLEOTIDE SEQUENCE</scope>
    <source>
        <strain evidence="3">PSN309</strain>
    </source>
</reference>
<evidence type="ECO:0000256" key="2">
    <source>
        <dbReference type="SAM" id="SignalP"/>
    </source>
</evidence>
<feature type="region of interest" description="Disordered" evidence="1">
    <location>
        <begin position="360"/>
        <end position="383"/>
    </location>
</feature>
<reference evidence="3" key="2">
    <citation type="submission" date="2023-05" db="EMBL/GenBank/DDBJ databases">
        <authorList>
            <consortium name="Lawrence Berkeley National Laboratory"/>
            <person name="Steindorff A."/>
            <person name="Hensen N."/>
            <person name="Bonometti L."/>
            <person name="Westerberg I."/>
            <person name="Brannstrom I.O."/>
            <person name="Guillou S."/>
            <person name="Cros-Aarteil S."/>
            <person name="Calhoun S."/>
            <person name="Haridas S."/>
            <person name="Kuo A."/>
            <person name="Mondo S."/>
            <person name="Pangilinan J."/>
            <person name="Riley R."/>
            <person name="Labutti K."/>
            <person name="Andreopoulos B."/>
            <person name="Lipzen A."/>
            <person name="Chen C."/>
            <person name="Yanf M."/>
            <person name="Daum C."/>
            <person name="Ng V."/>
            <person name="Clum A."/>
            <person name="Ohm R."/>
            <person name="Martin F."/>
            <person name="Silar P."/>
            <person name="Natvig D."/>
            <person name="Lalanne C."/>
            <person name="Gautier V."/>
            <person name="Ament-Velasquez S.L."/>
            <person name="Kruys A."/>
            <person name="Hutchinson M.I."/>
            <person name="Powell A.J."/>
            <person name="Barry K."/>
            <person name="Miller A.N."/>
            <person name="Grigoriev I.V."/>
            <person name="Debuchy R."/>
            <person name="Gladieux P."/>
            <person name="Thoren M.H."/>
            <person name="Johannesson H."/>
        </authorList>
    </citation>
    <scope>NUCLEOTIDE SEQUENCE</scope>
    <source>
        <strain evidence="3">PSN309</strain>
    </source>
</reference>
<evidence type="ECO:0000313" key="4">
    <source>
        <dbReference type="Proteomes" id="UP001302126"/>
    </source>
</evidence>
<evidence type="ECO:0000313" key="3">
    <source>
        <dbReference type="EMBL" id="KAK4182716.1"/>
    </source>
</evidence>
<accession>A0AAN6WK27</accession>
<name>A0AAN6WK27_9PEZI</name>
<dbReference type="Proteomes" id="UP001302126">
    <property type="component" value="Unassembled WGS sequence"/>
</dbReference>
<proteinExistence type="predicted"/>
<protein>
    <submittedName>
        <fullName evidence="3">Uncharacterized protein</fullName>
    </submittedName>
</protein>
<feature type="chain" id="PRO_5042939319" evidence="2">
    <location>
        <begin position="16"/>
        <end position="383"/>
    </location>
</feature>
<dbReference type="EMBL" id="MU864619">
    <property type="protein sequence ID" value="KAK4182716.1"/>
    <property type="molecule type" value="Genomic_DNA"/>
</dbReference>
<keyword evidence="4" id="KW-1185">Reference proteome</keyword>
<keyword evidence="2" id="KW-0732">Signal</keyword>
<feature type="compositionally biased region" description="Acidic residues" evidence="1">
    <location>
        <begin position="365"/>
        <end position="383"/>
    </location>
</feature>
<sequence>MVLLHLLLTLFPVIALCGMADFFTLHSSCNNPAAAVDKLLDDTLNLIDQALLALTVLQTTTSGFPDDTPERNVMRAMHFTFGTKYLELDDFAYDAADLAIIQGRKEWFQTLRNKLTKGHNDQLRPQDQYLTCDYDGTALRFTSNPSDISLSYPDFPNGNEAEFFQRNFPYPFAWIPTNVGYENGWAKVKLWPELTTTGDRNRDQPYDYENTEAFTDRNAGTNPNGPRKSQIVLCIGFYNPSRLLPDLDNVRNDPDNAKGVKGEESINLDDYNSRPGTFIHELCHLVGGDEWLDDNFDYRTRDGVMETRIEPYGALSMFLLANLGPDRGPDVQRVFNTGKNDRFKYPEAYALFAQASYAPNKEWEVPEEPVDTDSDDDGDSIGS</sequence>
<evidence type="ECO:0000256" key="1">
    <source>
        <dbReference type="SAM" id="MobiDB-lite"/>
    </source>
</evidence>
<dbReference type="AlphaFoldDB" id="A0AAN6WK27"/>
<organism evidence="3 4">
    <name type="scientific">Podospora australis</name>
    <dbReference type="NCBI Taxonomy" id="1536484"/>
    <lineage>
        <taxon>Eukaryota</taxon>
        <taxon>Fungi</taxon>
        <taxon>Dikarya</taxon>
        <taxon>Ascomycota</taxon>
        <taxon>Pezizomycotina</taxon>
        <taxon>Sordariomycetes</taxon>
        <taxon>Sordariomycetidae</taxon>
        <taxon>Sordariales</taxon>
        <taxon>Podosporaceae</taxon>
        <taxon>Podospora</taxon>
    </lineage>
</organism>
<feature type="signal peptide" evidence="2">
    <location>
        <begin position="1"/>
        <end position="15"/>
    </location>
</feature>
<gene>
    <name evidence="3" type="ORF">QBC35DRAFT_457009</name>
</gene>